<dbReference type="Pfam" id="PF01128">
    <property type="entry name" value="IspD"/>
    <property type="match status" value="1"/>
</dbReference>
<evidence type="ECO:0000256" key="2">
    <source>
        <dbReference type="ARBA" id="ARBA00004787"/>
    </source>
</evidence>
<feature type="site" description="Transition state stabilizer" evidence="7">
    <location>
        <position position="15"/>
    </location>
</feature>
<gene>
    <name evidence="7" type="primary">ispD</name>
    <name evidence="9" type="ORF">NVV43_02950</name>
</gene>
<feature type="site" description="Transition state stabilizer" evidence="7">
    <location>
        <position position="22"/>
    </location>
</feature>
<dbReference type="AlphaFoldDB" id="A0AAW5MM95"/>
<dbReference type="Pfam" id="PF00106">
    <property type="entry name" value="adh_short"/>
    <property type="match status" value="1"/>
</dbReference>
<evidence type="ECO:0000256" key="4">
    <source>
        <dbReference type="ARBA" id="ARBA00022679"/>
    </source>
</evidence>
<dbReference type="CDD" id="cd05233">
    <property type="entry name" value="SDR_c"/>
    <property type="match status" value="1"/>
</dbReference>
<proteinExistence type="inferred from homology"/>
<dbReference type="EMBL" id="JANPXH010000002">
    <property type="protein sequence ID" value="MCR6674565.1"/>
    <property type="molecule type" value="Genomic_DNA"/>
</dbReference>
<feature type="site" description="Positions MEP for the nucleophilic attack" evidence="7">
    <location>
        <position position="215"/>
    </location>
</feature>
<reference evidence="9" key="1">
    <citation type="submission" date="2022-07" db="EMBL/GenBank/DDBJ databases">
        <title>Diversity of ethanolamine utilization by human commensal Escherichia coli.</title>
        <authorList>
            <person name="Jubelin G."/>
        </authorList>
    </citation>
    <scope>NUCLEOTIDE SEQUENCE</scope>
    <source>
        <strain evidence="9">S1</strain>
    </source>
</reference>
<dbReference type="PROSITE" id="PS01295">
    <property type="entry name" value="ISPD"/>
    <property type="match status" value="1"/>
</dbReference>
<keyword evidence="4 7" id="KW-0808">Transferase</keyword>
<comment type="similarity">
    <text evidence="8">Belongs to the short-chain dehydrogenases/reductases (SDR) family.</text>
</comment>
<comment type="function">
    <text evidence="7">Catalyzes the formation of 4-diphosphocytidyl-2-C-methyl-D-erythritol from CTP and 2-C-methyl-D-erythritol 4-phosphate (MEP).</text>
</comment>
<keyword evidence="5 7" id="KW-0548">Nucleotidyltransferase</keyword>
<dbReference type="InterPro" id="IPR020904">
    <property type="entry name" value="Sc_DH/Rdtase_CS"/>
</dbReference>
<dbReference type="InterPro" id="IPR012115">
    <property type="entry name" value="CDP-ribitol_syn"/>
</dbReference>
<keyword evidence="6 7" id="KW-0414">Isoprene biosynthesis</keyword>
<organism evidence="9 10">
    <name type="scientific">Escherichia marmotae</name>
    <dbReference type="NCBI Taxonomy" id="1499973"/>
    <lineage>
        <taxon>Bacteria</taxon>
        <taxon>Pseudomonadati</taxon>
        <taxon>Pseudomonadota</taxon>
        <taxon>Gammaproteobacteria</taxon>
        <taxon>Enterobacterales</taxon>
        <taxon>Enterobacteriaceae</taxon>
        <taxon>Escherichia</taxon>
    </lineage>
</organism>
<dbReference type="InterPro" id="IPR002347">
    <property type="entry name" value="SDR_fam"/>
</dbReference>
<dbReference type="NCBIfam" id="NF001183">
    <property type="entry name" value="PRK00155.1-3"/>
    <property type="match status" value="1"/>
</dbReference>
<evidence type="ECO:0000256" key="6">
    <source>
        <dbReference type="ARBA" id="ARBA00023229"/>
    </source>
</evidence>
<evidence type="ECO:0000256" key="1">
    <source>
        <dbReference type="ARBA" id="ARBA00001282"/>
    </source>
</evidence>
<sequence>MKNIAVILSGGTGSRFGGTLPKQFTKLAGKAVIEYTIGAFEKSNNIDEIIIVSQSEHMHLTWDIIKKNKWKKVVKVFVGGKERFDSTYSALVGLEGYSHECNILIHDAVRPLINEHIINDCIYALKEFDAVDVVIPSSDTLVEVFDDECISNIPNRAFMRRGQTPQAFKLGTIKKAYQKAIKEQRFSFTCDCGVVRSMIPGIRVATVKGNEANIKITHPIDLFIAEKLLQEANKISYNPEDDLSFLKNKNLVVFGGTSGIGLEIKNSAILLGANVDVASRSYNNVDITDIHSINKFLAVVKKERGTIDYVINTAGLLIKKPIDSLSQSEINNLIGVNYIGAVNVAIASKQYLTESSGMLVNFTSSSYTRGRSLYALYSSSKAAIVNFTQALAEEWTTENIRVNCINPERTATPMRTANFGLEPTELLLNAKDVALTTIKILGTRNTGLIVDIRKDGR</sequence>
<comment type="caution">
    <text evidence="9">The sequence shown here is derived from an EMBL/GenBank/DDBJ whole genome shotgun (WGS) entry which is preliminary data.</text>
</comment>
<dbReference type="SUPFAM" id="SSF53448">
    <property type="entry name" value="Nucleotide-diphospho-sugar transferases"/>
    <property type="match status" value="1"/>
</dbReference>
<dbReference type="PROSITE" id="PS00061">
    <property type="entry name" value="ADH_SHORT"/>
    <property type="match status" value="1"/>
</dbReference>
<dbReference type="InterPro" id="IPR029044">
    <property type="entry name" value="Nucleotide-diphossugar_trans"/>
</dbReference>
<dbReference type="InterPro" id="IPR034683">
    <property type="entry name" value="IspD/TarI"/>
</dbReference>
<dbReference type="HAMAP" id="MF_00108">
    <property type="entry name" value="IspD"/>
    <property type="match status" value="1"/>
</dbReference>
<dbReference type="GO" id="GO:0050518">
    <property type="term" value="F:2-C-methyl-D-erythritol 4-phosphate cytidylyltransferase activity"/>
    <property type="evidence" value="ECO:0007669"/>
    <property type="project" value="UniProtKB-UniRule"/>
</dbReference>
<dbReference type="InterPro" id="IPR018294">
    <property type="entry name" value="ISPD_synthase_CS"/>
</dbReference>
<dbReference type="InterPro" id="IPR001228">
    <property type="entry name" value="IspD"/>
</dbReference>
<dbReference type="SUPFAM" id="SSF51735">
    <property type="entry name" value="NAD(P)-binding Rossmann-fold domains"/>
    <property type="match status" value="1"/>
</dbReference>
<accession>A0AAW5MM95</accession>
<evidence type="ECO:0000313" key="10">
    <source>
        <dbReference type="Proteomes" id="UP001206878"/>
    </source>
</evidence>
<dbReference type="CDD" id="cd02516">
    <property type="entry name" value="CDP-ME_synthetase"/>
    <property type="match status" value="1"/>
</dbReference>
<dbReference type="PIRSF" id="PIRSF036586">
    <property type="entry name" value="CDP-ribitol_syn"/>
    <property type="match status" value="1"/>
</dbReference>
<feature type="site" description="Positions MEP for the nucleophilic attack" evidence="7">
    <location>
        <position position="156"/>
    </location>
</feature>
<evidence type="ECO:0000256" key="5">
    <source>
        <dbReference type="ARBA" id="ARBA00022695"/>
    </source>
</evidence>
<protein>
    <recommendedName>
        <fullName evidence="7">2-C-methyl-D-erythritol 4-phosphate cytidylyltransferase</fullName>
        <ecNumber evidence="7">2.7.7.60</ecNumber>
    </recommendedName>
    <alternativeName>
        <fullName evidence="7">4-diphosphocytidyl-2C-methyl-D-erythritol synthase</fullName>
    </alternativeName>
    <alternativeName>
        <fullName evidence="7">MEP cytidylyltransferase</fullName>
        <shortName evidence="7">MCT</shortName>
    </alternativeName>
</protein>
<dbReference type="PANTHER" id="PTHR32125">
    <property type="entry name" value="2-C-METHYL-D-ERYTHRITOL 4-PHOSPHATE CYTIDYLYLTRANSFERASE, CHLOROPLASTIC"/>
    <property type="match status" value="1"/>
</dbReference>
<name>A0AAW5MM95_9ESCH</name>
<dbReference type="InterPro" id="IPR050088">
    <property type="entry name" value="IspD/TarI_cytidylyltransf_bact"/>
</dbReference>
<comment type="catalytic activity">
    <reaction evidence="1 7">
        <text>2-C-methyl-D-erythritol 4-phosphate + CTP + H(+) = 4-CDP-2-C-methyl-D-erythritol + diphosphate</text>
        <dbReference type="Rhea" id="RHEA:13429"/>
        <dbReference type="ChEBI" id="CHEBI:15378"/>
        <dbReference type="ChEBI" id="CHEBI:33019"/>
        <dbReference type="ChEBI" id="CHEBI:37563"/>
        <dbReference type="ChEBI" id="CHEBI:57823"/>
        <dbReference type="ChEBI" id="CHEBI:58262"/>
        <dbReference type="EC" id="2.7.7.60"/>
    </reaction>
</comment>
<dbReference type="InterPro" id="IPR036291">
    <property type="entry name" value="NAD(P)-bd_dom_sf"/>
</dbReference>
<dbReference type="FunFam" id="3.90.550.10:FF:000003">
    <property type="entry name" value="2-C-methyl-D-erythritol 4-phosphate cytidylyltransferase"/>
    <property type="match status" value="1"/>
</dbReference>
<evidence type="ECO:0000256" key="7">
    <source>
        <dbReference type="HAMAP-Rule" id="MF_00108"/>
    </source>
</evidence>
<comment type="similarity">
    <text evidence="3 7">Belongs to the IspD/TarI cytidylyltransferase family. IspD subfamily.</text>
</comment>
<dbReference type="Proteomes" id="UP001206878">
    <property type="component" value="Unassembled WGS sequence"/>
</dbReference>
<dbReference type="Gene3D" id="3.40.50.720">
    <property type="entry name" value="NAD(P)-binding Rossmann-like Domain"/>
    <property type="match status" value="1"/>
</dbReference>
<evidence type="ECO:0000256" key="3">
    <source>
        <dbReference type="ARBA" id="ARBA00009789"/>
    </source>
</evidence>
<dbReference type="PANTHER" id="PTHR32125:SF4">
    <property type="entry name" value="2-C-METHYL-D-ERYTHRITOL 4-PHOSPHATE CYTIDYLYLTRANSFERASE, CHLOROPLASTIC"/>
    <property type="match status" value="1"/>
</dbReference>
<evidence type="ECO:0000313" key="9">
    <source>
        <dbReference type="EMBL" id="MCR6674565.1"/>
    </source>
</evidence>
<dbReference type="Gene3D" id="3.90.550.10">
    <property type="entry name" value="Spore Coat Polysaccharide Biosynthesis Protein SpsA, Chain A"/>
    <property type="match status" value="1"/>
</dbReference>
<dbReference type="PRINTS" id="PR00081">
    <property type="entry name" value="GDHRDH"/>
</dbReference>
<dbReference type="PRINTS" id="PR00080">
    <property type="entry name" value="SDRFAMILY"/>
</dbReference>
<dbReference type="EC" id="2.7.7.60" evidence="7"/>
<comment type="subunit">
    <text evidence="7">Homodimer.</text>
</comment>
<comment type="pathway">
    <text evidence="2 7">Isoprenoid biosynthesis; isopentenyl diphosphate biosynthesis via DXP pathway; isopentenyl diphosphate from 1-deoxy-D-xylulose 5-phosphate: step 2/6.</text>
</comment>
<evidence type="ECO:0000256" key="8">
    <source>
        <dbReference type="RuleBase" id="RU000363"/>
    </source>
</evidence>
<dbReference type="GO" id="GO:0019288">
    <property type="term" value="P:isopentenyl diphosphate biosynthetic process, methylerythritol 4-phosphate pathway"/>
    <property type="evidence" value="ECO:0007669"/>
    <property type="project" value="UniProtKB-UniRule"/>
</dbReference>